<organism evidence="1 2">
    <name type="scientific">Litoribrevibacter euphylliae</name>
    <dbReference type="NCBI Taxonomy" id="1834034"/>
    <lineage>
        <taxon>Bacteria</taxon>
        <taxon>Pseudomonadati</taxon>
        <taxon>Pseudomonadota</taxon>
        <taxon>Gammaproteobacteria</taxon>
        <taxon>Oceanospirillales</taxon>
        <taxon>Oceanospirillaceae</taxon>
        <taxon>Litoribrevibacter</taxon>
    </lineage>
</organism>
<evidence type="ECO:0000313" key="1">
    <source>
        <dbReference type="EMBL" id="MFC3151782.1"/>
    </source>
</evidence>
<reference evidence="2" key="1">
    <citation type="journal article" date="2019" name="Int. J. Syst. Evol. Microbiol.">
        <title>The Global Catalogue of Microorganisms (GCM) 10K type strain sequencing project: providing services to taxonomists for standard genome sequencing and annotation.</title>
        <authorList>
            <consortium name="The Broad Institute Genomics Platform"/>
            <consortium name="The Broad Institute Genome Sequencing Center for Infectious Disease"/>
            <person name="Wu L."/>
            <person name="Ma J."/>
        </authorList>
    </citation>
    <scope>NUCLEOTIDE SEQUENCE [LARGE SCALE GENOMIC DNA]</scope>
    <source>
        <strain evidence="2">KCTC 52438</strain>
    </source>
</reference>
<comment type="caution">
    <text evidence="1">The sequence shown here is derived from an EMBL/GenBank/DDBJ whole genome shotgun (WGS) entry which is preliminary data.</text>
</comment>
<evidence type="ECO:0000313" key="2">
    <source>
        <dbReference type="Proteomes" id="UP001595476"/>
    </source>
</evidence>
<dbReference type="Proteomes" id="UP001595476">
    <property type="component" value="Unassembled WGS sequence"/>
</dbReference>
<gene>
    <name evidence="1" type="ORF">ACFOEK_12150</name>
</gene>
<sequence>MTPQQQANLFRALKDGELALEEQLKQQVSEKRRQELKAKLHNFISVKVAFLMGAA</sequence>
<proteinExistence type="predicted"/>
<keyword evidence="2" id="KW-1185">Reference proteome</keyword>
<protein>
    <submittedName>
        <fullName evidence="1">Uncharacterized protein</fullName>
    </submittedName>
</protein>
<accession>A0ABV7HKB7</accession>
<name>A0ABV7HKB7_9GAMM</name>
<dbReference type="EMBL" id="JBHRSZ010000004">
    <property type="protein sequence ID" value="MFC3151782.1"/>
    <property type="molecule type" value="Genomic_DNA"/>
</dbReference>
<dbReference type="RefSeq" id="WP_386721190.1">
    <property type="nucleotide sequence ID" value="NZ_JBHRSZ010000004.1"/>
</dbReference>